<protein>
    <submittedName>
        <fullName evidence="1">Uncharacterized protein</fullName>
    </submittedName>
</protein>
<accession>A0A268S0J1</accession>
<dbReference type="EMBL" id="NPBS01000049">
    <property type="protein sequence ID" value="PAF26053.1"/>
    <property type="molecule type" value="Genomic_DNA"/>
</dbReference>
<reference evidence="1 2" key="1">
    <citation type="submission" date="2017-07" db="EMBL/GenBank/DDBJ databases">
        <title>Isolation and whole genome analysis of endospore-forming bacteria from heroin.</title>
        <authorList>
            <person name="Kalinowski J."/>
            <person name="Ahrens B."/>
            <person name="Al-Dilaimi A."/>
            <person name="Winkler A."/>
            <person name="Wibberg D."/>
            <person name="Schleenbecker U."/>
            <person name="Ruckert C."/>
            <person name="Wolfel R."/>
            <person name="Grass G."/>
        </authorList>
    </citation>
    <scope>NUCLEOTIDE SEQUENCE [LARGE SCALE GENOMIC DNA]</scope>
    <source>
        <strain evidence="1 2">7523-2</strain>
    </source>
</reference>
<organism evidence="1 2">
    <name type="scientific">Shouchella clausii</name>
    <name type="common">Alkalihalobacillus clausii</name>
    <dbReference type="NCBI Taxonomy" id="79880"/>
    <lineage>
        <taxon>Bacteria</taxon>
        <taxon>Bacillati</taxon>
        <taxon>Bacillota</taxon>
        <taxon>Bacilli</taxon>
        <taxon>Bacillales</taxon>
        <taxon>Bacillaceae</taxon>
        <taxon>Shouchella</taxon>
    </lineage>
</organism>
<name>A0A268S0J1_SHOCL</name>
<sequence>MTLVFDSDNEVINYSETLITKSDINTFKVTTYFDGLLTQDEVTDIDYISNEELQEELELIHSVQSDDIVQTQGITEIALCISTVALIDLTVARLIAVSCIASCPAVPPICAACIGAVAVVGSANIGAIIACFR</sequence>
<dbReference type="Proteomes" id="UP000216133">
    <property type="component" value="Unassembled WGS sequence"/>
</dbReference>
<dbReference type="AlphaFoldDB" id="A0A268S0J1"/>
<proteinExistence type="predicted"/>
<evidence type="ECO:0000313" key="1">
    <source>
        <dbReference type="EMBL" id="PAF26053.1"/>
    </source>
</evidence>
<comment type="caution">
    <text evidence="1">The sequence shown here is derived from an EMBL/GenBank/DDBJ whole genome shotgun (WGS) entry which is preliminary data.</text>
</comment>
<evidence type="ECO:0000313" key="2">
    <source>
        <dbReference type="Proteomes" id="UP000216133"/>
    </source>
</evidence>
<gene>
    <name evidence="1" type="ORF">CHH61_10485</name>
</gene>